<dbReference type="GO" id="GO:0007165">
    <property type="term" value="P:signal transduction"/>
    <property type="evidence" value="ECO:0007669"/>
    <property type="project" value="UniProtKB-ARBA"/>
</dbReference>
<dbReference type="GO" id="GO:0003824">
    <property type="term" value="F:catalytic activity"/>
    <property type="evidence" value="ECO:0007669"/>
    <property type="project" value="UniProtKB-ARBA"/>
</dbReference>
<dbReference type="SMART" id="SM00052">
    <property type="entry name" value="EAL"/>
    <property type="match status" value="1"/>
</dbReference>
<dbReference type="AlphaFoldDB" id="A0A2N5XMN5"/>
<dbReference type="Gene3D" id="3.30.450.20">
    <property type="entry name" value="PAS domain"/>
    <property type="match status" value="1"/>
</dbReference>
<dbReference type="RefSeq" id="WP_101535052.1">
    <property type="nucleotide sequence ID" value="NZ_PKUQ01000042.1"/>
</dbReference>
<organism evidence="10 11">
    <name type="scientific">Cohaesibacter celericrescens</name>
    <dbReference type="NCBI Taxonomy" id="2067669"/>
    <lineage>
        <taxon>Bacteria</taxon>
        <taxon>Pseudomonadati</taxon>
        <taxon>Pseudomonadota</taxon>
        <taxon>Alphaproteobacteria</taxon>
        <taxon>Hyphomicrobiales</taxon>
        <taxon>Cohaesibacteraceae</taxon>
    </lineage>
</organism>
<keyword evidence="11" id="KW-1185">Reference proteome</keyword>
<dbReference type="CDD" id="cd01948">
    <property type="entry name" value="EAL"/>
    <property type="match status" value="1"/>
</dbReference>
<dbReference type="PANTHER" id="PTHR44757">
    <property type="entry name" value="DIGUANYLATE CYCLASE DGCP"/>
    <property type="match status" value="1"/>
</dbReference>
<dbReference type="InterPro" id="IPR035965">
    <property type="entry name" value="PAS-like_dom_sf"/>
</dbReference>
<dbReference type="Gene3D" id="3.30.70.270">
    <property type="match status" value="1"/>
</dbReference>
<evidence type="ECO:0000256" key="3">
    <source>
        <dbReference type="ARBA" id="ARBA00022989"/>
    </source>
</evidence>
<evidence type="ECO:0000256" key="2">
    <source>
        <dbReference type="ARBA" id="ARBA00022692"/>
    </source>
</evidence>
<dbReference type="InterPro" id="IPR043128">
    <property type="entry name" value="Rev_trsase/Diguanyl_cyclase"/>
</dbReference>
<sequence length="897" mass="99924">MSQSVSRQNAFWQKAKRRIWNVANLPAIMAMLVVAASTFVAEDLNQNVYIQRARADLQNETNLIAVKLQGLIEANVKLVRGLSITIATEPNIDQIRFVELAKSLFDGSSELKSIAGAPELVVSMIYPVKGNEKAIGLDYRRNHEQRAMALRARDFGETNLAGPINLVQGGQGLIARYPIYYNHAVHGLQFWGLLSSVIDINKIYQASGLLDQAEADFVLVGKDGKGAAGQQFFGPKHVNDNNPVSATVDFGLGQWELRAVPKSGWHVTPPNVWAIRGAALAALLLVVLPIAFVGWLFRERMAHLNANLNGQIKIARMKKRLELALETSQIGVWEFEPKTGKTSWDGRMNELYGFPQDHAITGEQWIACLHPDDRERVNSEVQGVSQESGMYKSEFRVILPDGKERTIRTVGSMMSNDLDEQRLVGVNWDISEDVAREKDLCDARAESDRRYQELEIAKARIENNSLHDFLTGLPNRRYLDDKLNGNHGNTCLMEDTTYLMKIDLDGFKEVNDNFGHAAGDAMLVNVAKILNQLIINDEFAARVGGDEFIVLCCSGMNDQRPAELARQLIEKIQVPIVYKGRTCRLGASIGVACGLEAEKDSDKLLSNADMALYQSKQDGKGCVTFFSQSMSQSARHQRQLADDLLRGIENREFIAFYQGQYCAHTHALVGTEALARWEHPERGVLAPSEFVELAESLGVMGAIDAMILDHAAETQKYWTKLDFSVPRVSVNVSAKRLGDKELIANLEKMDCDLRTLTFELVESTFLDRSDAQVAANIRQIREMGIDIEIDDFGTAYASIVSLTHLLPNRLKIDRQLIQPVIDSADQRELVHSIIHIGRTLGIGTVAEGVESMEHAEILRIMGVDILQGFAFSRPMNRVDFVKDHSVDSEQRIVANVS</sequence>
<dbReference type="SUPFAM" id="SSF55785">
    <property type="entry name" value="PYP-like sensor domain (PAS domain)"/>
    <property type="match status" value="1"/>
</dbReference>
<dbReference type="Pfam" id="PF08447">
    <property type="entry name" value="PAS_3"/>
    <property type="match status" value="1"/>
</dbReference>
<feature type="domain" description="PAS" evidence="6">
    <location>
        <begin position="317"/>
        <end position="388"/>
    </location>
</feature>
<evidence type="ECO:0000256" key="5">
    <source>
        <dbReference type="SAM" id="Phobius"/>
    </source>
</evidence>
<name>A0A2N5XMN5_9HYPH</name>
<dbReference type="SUPFAM" id="SSF141868">
    <property type="entry name" value="EAL domain-like"/>
    <property type="match status" value="1"/>
</dbReference>
<dbReference type="Gene3D" id="3.20.20.450">
    <property type="entry name" value="EAL domain"/>
    <property type="match status" value="1"/>
</dbReference>
<dbReference type="Pfam" id="PF03924">
    <property type="entry name" value="CHASE"/>
    <property type="match status" value="1"/>
</dbReference>
<keyword evidence="4 5" id="KW-0472">Membrane</keyword>
<evidence type="ECO:0000259" key="8">
    <source>
        <dbReference type="PROSITE" id="PS50883"/>
    </source>
</evidence>
<dbReference type="NCBIfam" id="TIGR00229">
    <property type="entry name" value="sensory_box"/>
    <property type="match status" value="1"/>
</dbReference>
<protein>
    <submittedName>
        <fullName evidence="10">Bifunctional diguanylate cyclase/phosphodiesterase</fullName>
    </submittedName>
</protein>
<dbReference type="InterPro" id="IPR029787">
    <property type="entry name" value="Nucleotide_cyclase"/>
</dbReference>
<evidence type="ECO:0000313" key="10">
    <source>
        <dbReference type="EMBL" id="PLW75811.1"/>
    </source>
</evidence>
<gene>
    <name evidence="10" type="ORF">C0081_17035</name>
</gene>
<dbReference type="PROSITE" id="PS50887">
    <property type="entry name" value="GGDEF"/>
    <property type="match status" value="1"/>
</dbReference>
<dbReference type="InterPro" id="IPR006189">
    <property type="entry name" value="CHASE_dom"/>
</dbReference>
<dbReference type="InterPro" id="IPR052155">
    <property type="entry name" value="Biofilm_reg_signaling"/>
</dbReference>
<dbReference type="InterPro" id="IPR035919">
    <property type="entry name" value="EAL_sf"/>
</dbReference>
<comment type="subcellular location">
    <subcellularLocation>
        <location evidence="1">Membrane</location>
    </subcellularLocation>
</comment>
<dbReference type="InterPro" id="IPR001633">
    <property type="entry name" value="EAL_dom"/>
</dbReference>
<dbReference type="InterPro" id="IPR000160">
    <property type="entry name" value="GGDEF_dom"/>
</dbReference>
<feature type="transmembrane region" description="Helical" evidence="5">
    <location>
        <begin position="21"/>
        <end position="41"/>
    </location>
</feature>
<dbReference type="SUPFAM" id="SSF55073">
    <property type="entry name" value="Nucleotide cyclase"/>
    <property type="match status" value="1"/>
</dbReference>
<dbReference type="Pfam" id="PF00563">
    <property type="entry name" value="EAL"/>
    <property type="match status" value="1"/>
</dbReference>
<dbReference type="PANTHER" id="PTHR44757:SF2">
    <property type="entry name" value="BIOFILM ARCHITECTURE MAINTENANCE PROTEIN MBAA"/>
    <property type="match status" value="1"/>
</dbReference>
<dbReference type="OrthoDB" id="9814202at2"/>
<evidence type="ECO:0000259" key="7">
    <source>
        <dbReference type="PROSITE" id="PS50839"/>
    </source>
</evidence>
<reference evidence="10 11" key="1">
    <citation type="submission" date="2018-01" db="EMBL/GenBank/DDBJ databases">
        <title>The draft genome sequence of Cohaesibacter sp. H1304.</title>
        <authorList>
            <person name="Wang N.-N."/>
            <person name="Du Z.-J."/>
        </authorList>
    </citation>
    <scope>NUCLEOTIDE SEQUENCE [LARGE SCALE GENOMIC DNA]</scope>
    <source>
        <strain evidence="10 11">H1304</strain>
    </source>
</reference>
<dbReference type="EMBL" id="PKUQ01000042">
    <property type="protein sequence ID" value="PLW75811.1"/>
    <property type="molecule type" value="Genomic_DNA"/>
</dbReference>
<dbReference type="CDD" id="cd00130">
    <property type="entry name" value="PAS"/>
    <property type="match status" value="1"/>
</dbReference>
<dbReference type="PROSITE" id="PS50883">
    <property type="entry name" value="EAL"/>
    <property type="match status" value="1"/>
</dbReference>
<proteinExistence type="predicted"/>
<dbReference type="InterPro" id="IPR000014">
    <property type="entry name" value="PAS"/>
</dbReference>
<dbReference type="NCBIfam" id="TIGR00254">
    <property type="entry name" value="GGDEF"/>
    <property type="match status" value="1"/>
</dbReference>
<dbReference type="PROSITE" id="PS50839">
    <property type="entry name" value="CHASE"/>
    <property type="match status" value="1"/>
</dbReference>
<dbReference type="Proteomes" id="UP000234881">
    <property type="component" value="Unassembled WGS sequence"/>
</dbReference>
<dbReference type="SMART" id="SM01079">
    <property type="entry name" value="CHASE"/>
    <property type="match status" value="1"/>
</dbReference>
<dbReference type="InterPro" id="IPR042240">
    <property type="entry name" value="CHASE_sf"/>
</dbReference>
<evidence type="ECO:0000256" key="4">
    <source>
        <dbReference type="ARBA" id="ARBA00023136"/>
    </source>
</evidence>
<dbReference type="SMART" id="SM00267">
    <property type="entry name" value="GGDEF"/>
    <property type="match status" value="1"/>
</dbReference>
<comment type="caution">
    <text evidence="10">The sequence shown here is derived from an EMBL/GenBank/DDBJ whole genome shotgun (WGS) entry which is preliminary data.</text>
</comment>
<evidence type="ECO:0000256" key="1">
    <source>
        <dbReference type="ARBA" id="ARBA00004370"/>
    </source>
</evidence>
<dbReference type="Gene3D" id="3.30.450.350">
    <property type="entry name" value="CHASE domain"/>
    <property type="match status" value="1"/>
</dbReference>
<feature type="domain" description="CHASE" evidence="7">
    <location>
        <begin position="118"/>
        <end position="212"/>
    </location>
</feature>
<evidence type="ECO:0000259" key="6">
    <source>
        <dbReference type="PROSITE" id="PS50112"/>
    </source>
</evidence>
<dbReference type="InterPro" id="IPR013655">
    <property type="entry name" value="PAS_fold_3"/>
</dbReference>
<keyword evidence="2 5" id="KW-0812">Transmembrane</keyword>
<evidence type="ECO:0000259" key="9">
    <source>
        <dbReference type="PROSITE" id="PS50887"/>
    </source>
</evidence>
<evidence type="ECO:0000313" key="11">
    <source>
        <dbReference type="Proteomes" id="UP000234881"/>
    </source>
</evidence>
<dbReference type="CDD" id="cd01949">
    <property type="entry name" value="GGDEF"/>
    <property type="match status" value="1"/>
</dbReference>
<dbReference type="GO" id="GO:0016020">
    <property type="term" value="C:membrane"/>
    <property type="evidence" value="ECO:0007669"/>
    <property type="project" value="UniProtKB-SubCell"/>
</dbReference>
<accession>A0A2N5XMN5</accession>
<feature type="domain" description="GGDEF" evidence="9">
    <location>
        <begin position="495"/>
        <end position="628"/>
    </location>
</feature>
<dbReference type="Pfam" id="PF00990">
    <property type="entry name" value="GGDEF"/>
    <property type="match status" value="1"/>
</dbReference>
<keyword evidence="3 5" id="KW-1133">Transmembrane helix</keyword>
<dbReference type="PROSITE" id="PS50112">
    <property type="entry name" value="PAS"/>
    <property type="match status" value="1"/>
</dbReference>
<feature type="domain" description="EAL" evidence="8">
    <location>
        <begin position="637"/>
        <end position="888"/>
    </location>
</feature>